<keyword evidence="2" id="KW-1185">Reference proteome</keyword>
<dbReference type="AlphaFoldDB" id="A0A1X7BUY1"/>
<sequence>MITMKNANMIAWLNPTAIVGSASGSCTLSSFCRLVAPDISAASVISGGTVRKPSMVYRVSGTVVKITIDSTTVTSETPKSMIAGSR</sequence>
<dbReference type="Proteomes" id="UP000193224">
    <property type="component" value="Unassembled WGS sequence"/>
</dbReference>
<organism evidence="1 2">
    <name type="scientific">Roseovarius aestuarii</name>
    <dbReference type="NCBI Taxonomy" id="475083"/>
    <lineage>
        <taxon>Bacteria</taxon>
        <taxon>Pseudomonadati</taxon>
        <taxon>Pseudomonadota</taxon>
        <taxon>Alphaproteobacteria</taxon>
        <taxon>Rhodobacterales</taxon>
        <taxon>Roseobacteraceae</taxon>
        <taxon>Roseovarius</taxon>
    </lineage>
</organism>
<dbReference type="PROSITE" id="PS51257">
    <property type="entry name" value="PROKAR_LIPOPROTEIN"/>
    <property type="match status" value="1"/>
</dbReference>
<dbReference type="EMBL" id="FWXB01000014">
    <property type="protein sequence ID" value="SMC13438.1"/>
    <property type="molecule type" value="Genomic_DNA"/>
</dbReference>
<proteinExistence type="predicted"/>
<reference evidence="1 2" key="1">
    <citation type="submission" date="2017-03" db="EMBL/GenBank/DDBJ databases">
        <authorList>
            <person name="Afonso C.L."/>
            <person name="Miller P.J."/>
            <person name="Scott M.A."/>
            <person name="Spackman E."/>
            <person name="Goraichik I."/>
            <person name="Dimitrov K.M."/>
            <person name="Suarez D.L."/>
            <person name="Swayne D.E."/>
        </authorList>
    </citation>
    <scope>NUCLEOTIDE SEQUENCE [LARGE SCALE GENOMIC DNA]</scope>
    <source>
        <strain evidence="1 2">CECT 7745</strain>
    </source>
</reference>
<evidence type="ECO:0000313" key="1">
    <source>
        <dbReference type="EMBL" id="SMC13438.1"/>
    </source>
</evidence>
<protein>
    <submittedName>
        <fullName evidence="1">Uncharacterized protein</fullName>
    </submittedName>
</protein>
<evidence type="ECO:0000313" key="2">
    <source>
        <dbReference type="Proteomes" id="UP000193224"/>
    </source>
</evidence>
<accession>A0A1X7BUY1</accession>
<name>A0A1X7BUY1_9RHOB</name>
<gene>
    <name evidence="1" type="ORF">ROA7745_03286</name>
</gene>